<feature type="domain" description="Cupin type-1" evidence="10">
    <location>
        <begin position="6"/>
        <end position="92"/>
    </location>
</feature>
<dbReference type="SUPFAM" id="SSF51182">
    <property type="entry name" value="RmlC-like cupins"/>
    <property type="match status" value="1"/>
</dbReference>
<feature type="binding site" evidence="8">
    <location>
        <position position="39"/>
    </location>
    <ligand>
        <name>Mn(2+)</name>
        <dbReference type="ChEBI" id="CHEBI:29035"/>
    </ligand>
</feature>
<evidence type="ECO:0000256" key="8">
    <source>
        <dbReference type="PIRSR" id="PIRSR601929-2"/>
    </source>
</evidence>
<keyword evidence="12" id="KW-1185">Reference proteome</keyword>
<comment type="similarity">
    <text evidence="2 9">Belongs to the germin family.</text>
</comment>
<evidence type="ECO:0000259" key="10">
    <source>
        <dbReference type="Pfam" id="PF00190"/>
    </source>
</evidence>
<keyword evidence="6" id="KW-0325">Glycoprotein</keyword>
<reference evidence="11 12" key="1">
    <citation type="journal article" date="2023" name="Int. J. Mol. Sci.">
        <title>De Novo Assembly and Annotation of 11 Diverse Shrub Willow (Salix) Genomes Reveals Novel Gene Organization in Sex-Linked Regions.</title>
        <authorList>
            <person name="Hyden B."/>
            <person name="Feng K."/>
            <person name="Yates T.B."/>
            <person name="Jawdy S."/>
            <person name="Cereghino C."/>
            <person name="Smart L.B."/>
            <person name="Muchero W."/>
        </authorList>
    </citation>
    <scope>NUCLEOTIDE SEQUENCE [LARGE SCALE GENOMIC DNA]</scope>
    <source>
        <tissue evidence="11">Shoot tip</tissue>
    </source>
</reference>
<evidence type="ECO:0000256" key="5">
    <source>
        <dbReference type="ARBA" id="ARBA00022723"/>
    </source>
</evidence>
<name>A0AAD6K7C9_9ROSI</name>
<dbReference type="PANTHER" id="PTHR31238">
    <property type="entry name" value="GERMIN-LIKE PROTEIN SUBFAMILY 3 MEMBER 3"/>
    <property type="match status" value="1"/>
</dbReference>
<evidence type="ECO:0000313" key="11">
    <source>
        <dbReference type="EMBL" id="KAJ6418343.1"/>
    </source>
</evidence>
<evidence type="ECO:0000256" key="2">
    <source>
        <dbReference type="ARBA" id="ARBA00007456"/>
    </source>
</evidence>
<keyword evidence="3 9" id="KW-0052">Apoplast</keyword>
<organism evidence="11 12">
    <name type="scientific">Salix udensis</name>
    <dbReference type="NCBI Taxonomy" id="889485"/>
    <lineage>
        <taxon>Eukaryota</taxon>
        <taxon>Viridiplantae</taxon>
        <taxon>Streptophyta</taxon>
        <taxon>Embryophyta</taxon>
        <taxon>Tracheophyta</taxon>
        <taxon>Spermatophyta</taxon>
        <taxon>Magnoliopsida</taxon>
        <taxon>eudicotyledons</taxon>
        <taxon>Gunneridae</taxon>
        <taxon>Pentapetalae</taxon>
        <taxon>rosids</taxon>
        <taxon>fabids</taxon>
        <taxon>Malpighiales</taxon>
        <taxon>Salicaceae</taxon>
        <taxon>Saliceae</taxon>
        <taxon>Salix</taxon>
    </lineage>
</organism>
<dbReference type="GO" id="GO:0048046">
    <property type="term" value="C:apoplast"/>
    <property type="evidence" value="ECO:0007669"/>
    <property type="project" value="UniProtKB-SubCell"/>
</dbReference>
<comment type="subcellular location">
    <subcellularLocation>
        <location evidence="1 9">Secreted</location>
        <location evidence="1 9">Extracellular space</location>
        <location evidence="1 9">Apoplast</location>
    </subcellularLocation>
</comment>
<dbReference type="InterPro" id="IPR011051">
    <property type="entry name" value="RmlC_Cupin_sf"/>
</dbReference>
<evidence type="ECO:0000256" key="3">
    <source>
        <dbReference type="ARBA" id="ARBA00022523"/>
    </source>
</evidence>
<dbReference type="PRINTS" id="PR00325">
    <property type="entry name" value="GERMIN"/>
</dbReference>
<evidence type="ECO:0000256" key="7">
    <source>
        <dbReference type="ARBA" id="ARBA00023211"/>
    </source>
</evidence>
<evidence type="ECO:0000256" key="6">
    <source>
        <dbReference type="ARBA" id="ARBA00023180"/>
    </source>
</evidence>
<keyword evidence="4 9" id="KW-0964">Secreted</keyword>
<dbReference type="InterPro" id="IPR014710">
    <property type="entry name" value="RmlC-like_jellyroll"/>
</dbReference>
<proteinExistence type="inferred from homology"/>
<dbReference type="InterPro" id="IPR006045">
    <property type="entry name" value="Cupin_1"/>
</dbReference>
<dbReference type="AlphaFoldDB" id="A0AAD6K7C9"/>
<evidence type="ECO:0000256" key="9">
    <source>
        <dbReference type="RuleBase" id="RU366015"/>
    </source>
</evidence>
<dbReference type="InterPro" id="IPR001929">
    <property type="entry name" value="Germin"/>
</dbReference>
<keyword evidence="7 8" id="KW-0464">Manganese</keyword>
<dbReference type="Proteomes" id="UP001162972">
    <property type="component" value="Chromosome 12"/>
</dbReference>
<dbReference type="GO" id="GO:0030145">
    <property type="term" value="F:manganese ion binding"/>
    <property type="evidence" value="ECO:0007669"/>
    <property type="project" value="UniProtKB-UniRule"/>
</dbReference>
<protein>
    <recommendedName>
        <fullName evidence="9">Germin-like protein</fullName>
    </recommendedName>
</protein>
<keyword evidence="5 8" id="KW-0479">Metal-binding</keyword>
<accession>A0AAD6K7C9</accession>
<evidence type="ECO:0000256" key="1">
    <source>
        <dbReference type="ARBA" id="ARBA00004271"/>
    </source>
</evidence>
<evidence type="ECO:0000256" key="4">
    <source>
        <dbReference type="ARBA" id="ARBA00022525"/>
    </source>
</evidence>
<dbReference type="Pfam" id="PF00190">
    <property type="entry name" value="Cupin_1"/>
    <property type="match status" value="1"/>
</dbReference>
<gene>
    <name evidence="11" type="ORF">OIU84_001675</name>
</gene>
<dbReference type="EMBL" id="JAPFFJ010000010">
    <property type="protein sequence ID" value="KAJ6418343.1"/>
    <property type="molecule type" value="Genomic_DNA"/>
</dbReference>
<sequence length="103" mass="10858">MQPGLVRVIDGKLLVGFVTTSNVLLTGGQKFVVPTGLIHFQLKGGEGNALIFTTFNSHSPAPGSAIVPTTLFASKPLIPDDVLTKAFQVGNDVIDSIKSKFGY</sequence>
<comment type="caution">
    <text evidence="11">The sequence shown here is derived from an EMBL/GenBank/DDBJ whole genome shotgun (WGS) entry which is preliminary data.</text>
</comment>
<evidence type="ECO:0000313" key="12">
    <source>
        <dbReference type="Proteomes" id="UP001162972"/>
    </source>
</evidence>
<dbReference type="Gene3D" id="2.60.120.10">
    <property type="entry name" value="Jelly Rolls"/>
    <property type="match status" value="1"/>
</dbReference>